<evidence type="ECO:0000313" key="1">
    <source>
        <dbReference type="EMBL" id="AAG45122.1"/>
    </source>
</evidence>
<dbReference type="VEuPathDB" id="AmoebaDB:DDB_G0291986"/>
<sequence>MSIQSEQDFFKFEELCKDFYLKPEETIKIDDILHQYFLNPNFLIEYKQILSFTKNSYVVAQVIRGLIKCVTSFWTSLTPNQKNDMKSNIWLYIESVQPLEQFALSLVFKLYSRVLK</sequence>
<dbReference type="EMBL" id="AF310889">
    <property type="protein sequence ID" value="AAG45122.1"/>
    <property type="molecule type" value="Genomic_DNA"/>
</dbReference>
<accession>Q9GPS7</accession>
<dbReference type="InterPro" id="IPR011989">
    <property type="entry name" value="ARM-like"/>
</dbReference>
<protein>
    <submittedName>
        <fullName evidence="1">Uncharacterized protein</fullName>
    </submittedName>
</protein>
<name>Q9GPS7_DICDI</name>
<proteinExistence type="predicted"/>
<dbReference type="AlphaFoldDB" id="Q9GPS7"/>
<organism evidence="1">
    <name type="scientific">Dictyostelium discoideum</name>
    <name type="common">Social amoeba</name>
    <dbReference type="NCBI Taxonomy" id="44689"/>
    <lineage>
        <taxon>Eukaryota</taxon>
        <taxon>Amoebozoa</taxon>
        <taxon>Evosea</taxon>
        <taxon>Eumycetozoa</taxon>
        <taxon>Dictyostelia</taxon>
        <taxon>Dictyosteliales</taxon>
        <taxon>Dictyosteliaceae</taxon>
        <taxon>Dictyostelium</taxon>
    </lineage>
</organism>
<feature type="non-terminal residue" evidence="1">
    <location>
        <position position="116"/>
    </location>
</feature>
<reference evidence="1" key="1">
    <citation type="journal article" date="2001" name="Nucleic Acids Res.">
        <title>The Dictyostelium discoideum family of Rho-related proteins.</title>
        <authorList>
            <person name="Rivero F."/>
            <person name="Dislich H."/>
            <person name="Gloeckner G."/>
            <person name="Noegel A.A."/>
        </authorList>
    </citation>
    <scope>NUCLEOTIDE SEQUENCE</scope>
    <source>
        <strain evidence="1">AX4</strain>
    </source>
</reference>
<dbReference type="Gene3D" id="1.25.10.10">
    <property type="entry name" value="Leucine-rich Repeat Variant"/>
    <property type="match status" value="1"/>
</dbReference>